<sequence>MSIHVEAPATSETLGTGQACGTFGELLQGALADPQVDFLVTLPIEAGSTARFRYDRRTTDIRVVPGDRKKARSLARSMLTIRGFSGGGELHVDTELPIGKGLASSSADLVATAWAVGRALGELPTPGEIEELMRRIEPSDGVMYPGTVAFRHRDVRLLERLGYLPDMTIVGVDEGGSVDTVAFNRGHRRFSDSARQEYQRLLDSLRVAVPAGDTAEIGHVASRSAAMHQRLHPKRMLRDVLGICGVVGGLGVVTAHSGTMLGILLDEADPDYTAKLGKAIGECTALAGGSHLFRTARPARRPT</sequence>
<accession>A0A7W8AEW6</accession>
<dbReference type="RefSeq" id="WP_184975566.1">
    <property type="nucleotide sequence ID" value="NZ_JACHIN010000027.1"/>
</dbReference>
<dbReference type="InterPro" id="IPR012363">
    <property type="entry name" value="PduX"/>
</dbReference>
<keyword evidence="1 3" id="KW-0418">Kinase</keyword>
<dbReference type="EMBL" id="JACHIN010000027">
    <property type="protein sequence ID" value="MBB5084855.1"/>
    <property type="molecule type" value="Genomic_DNA"/>
</dbReference>
<comment type="caution">
    <text evidence="3">The sequence shown here is derived from an EMBL/GenBank/DDBJ whole genome shotgun (WGS) entry which is preliminary data.</text>
</comment>
<proteinExistence type="predicted"/>
<evidence type="ECO:0000313" key="3">
    <source>
        <dbReference type="EMBL" id="MBB5084855.1"/>
    </source>
</evidence>
<keyword evidence="3" id="KW-0808">Transferase</keyword>
<keyword evidence="4" id="KW-1185">Reference proteome</keyword>
<dbReference type="InterPro" id="IPR006204">
    <property type="entry name" value="GHMP_kinase_N_dom"/>
</dbReference>
<reference evidence="3 4" key="1">
    <citation type="submission" date="2020-08" db="EMBL/GenBank/DDBJ databases">
        <title>Genomic Encyclopedia of Type Strains, Phase IV (KMG-IV): sequencing the most valuable type-strain genomes for metagenomic binning, comparative biology and taxonomic classification.</title>
        <authorList>
            <person name="Goeker M."/>
        </authorList>
    </citation>
    <scope>NUCLEOTIDE SEQUENCE [LARGE SCALE GENOMIC DNA]</scope>
    <source>
        <strain evidence="3 4">DSM 45385</strain>
    </source>
</reference>
<organism evidence="3 4">
    <name type="scientific">Nonomuraea endophytica</name>
    <dbReference type="NCBI Taxonomy" id="714136"/>
    <lineage>
        <taxon>Bacteria</taxon>
        <taxon>Bacillati</taxon>
        <taxon>Actinomycetota</taxon>
        <taxon>Actinomycetes</taxon>
        <taxon>Streptosporangiales</taxon>
        <taxon>Streptosporangiaceae</taxon>
        <taxon>Nonomuraea</taxon>
    </lineage>
</organism>
<dbReference type="SUPFAM" id="SSF54211">
    <property type="entry name" value="Ribosomal protein S5 domain 2-like"/>
    <property type="match status" value="1"/>
</dbReference>
<evidence type="ECO:0000313" key="4">
    <source>
        <dbReference type="Proteomes" id="UP000568380"/>
    </source>
</evidence>
<evidence type="ECO:0000259" key="2">
    <source>
        <dbReference type="Pfam" id="PF00288"/>
    </source>
</evidence>
<protein>
    <submittedName>
        <fullName evidence="3">L-threonine kinase</fullName>
        <ecNumber evidence="3">2.7.1.177</ecNumber>
    </submittedName>
</protein>
<feature type="domain" description="GHMP kinase N-terminal" evidence="2">
    <location>
        <begin position="83"/>
        <end position="138"/>
    </location>
</feature>
<dbReference type="Pfam" id="PF00288">
    <property type="entry name" value="GHMP_kinases_N"/>
    <property type="match status" value="1"/>
</dbReference>
<name>A0A7W8AEW6_9ACTN</name>
<dbReference type="Gene3D" id="3.30.230.10">
    <property type="match status" value="1"/>
</dbReference>
<dbReference type="Proteomes" id="UP000568380">
    <property type="component" value="Unassembled WGS sequence"/>
</dbReference>
<dbReference type="InterPro" id="IPR014721">
    <property type="entry name" value="Ribsml_uS5_D2-typ_fold_subgr"/>
</dbReference>
<dbReference type="GO" id="GO:0005524">
    <property type="term" value="F:ATP binding"/>
    <property type="evidence" value="ECO:0007669"/>
    <property type="project" value="InterPro"/>
</dbReference>
<dbReference type="AlphaFoldDB" id="A0A7W8AEW6"/>
<evidence type="ECO:0000256" key="1">
    <source>
        <dbReference type="ARBA" id="ARBA00022777"/>
    </source>
</evidence>
<dbReference type="InterPro" id="IPR020568">
    <property type="entry name" value="Ribosomal_Su5_D2-typ_SF"/>
</dbReference>
<dbReference type="GO" id="GO:0016301">
    <property type="term" value="F:kinase activity"/>
    <property type="evidence" value="ECO:0007669"/>
    <property type="project" value="UniProtKB-KW"/>
</dbReference>
<gene>
    <name evidence="3" type="ORF">HNR40_010366</name>
</gene>
<dbReference type="PIRSF" id="PIRSF033887">
    <property type="entry name" value="PduX"/>
    <property type="match status" value="1"/>
</dbReference>
<dbReference type="EC" id="2.7.1.177" evidence="3"/>